<keyword evidence="16" id="KW-1185">Reference proteome</keyword>
<dbReference type="Proteomes" id="UP000323142">
    <property type="component" value="Unassembled WGS sequence"/>
</dbReference>
<sequence length="344" mass="38492">MNANSPAVTTGKSLELRGPQRAAAIMLLIGEEYGAPIWSMLEEEEVRQLTHAMVQLGAIDADTMHEIVVDFITQLSGSGNLAGSFEKTESLLLKIFPPEQVTAIMADINGMSGRRVWQRLAHIDAEILANYLRNEYPQTVAVILSRVKPDHAAKVLTILPDEFAIDVVNRMLRMEAVQKEALEHIEQTLKTEFVTTIAQTSKRDAHEIMAEVFNAFDRQTESRFLTALDDVNREASKKIRQLMFTFEDLTKLDPGSVQTLMRSVDRDVLARALKGAPEPTRAFFFSNMSTRAAKNLQDDMQTLGPIRLKDVDEAQAKMVSLAKDLAEKGDIMISKNRGEDELVY</sequence>
<dbReference type="InterPro" id="IPR023087">
    <property type="entry name" value="Flg_Motor_Flig_C"/>
</dbReference>
<keyword evidence="6 11" id="KW-0145">Chemotaxis</keyword>
<keyword evidence="15" id="KW-0969">Cilium</keyword>
<evidence type="ECO:0000256" key="9">
    <source>
        <dbReference type="ARBA" id="ARBA00023143"/>
    </source>
</evidence>
<evidence type="ECO:0000256" key="4">
    <source>
        <dbReference type="ARBA" id="ARBA00021870"/>
    </source>
</evidence>
<dbReference type="NCBIfam" id="TIGR00207">
    <property type="entry name" value="fliG"/>
    <property type="match status" value="1"/>
</dbReference>
<dbReference type="SUPFAM" id="SSF48029">
    <property type="entry name" value="FliG"/>
    <property type="match status" value="2"/>
</dbReference>
<evidence type="ECO:0000256" key="6">
    <source>
        <dbReference type="ARBA" id="ARBA00022500"/>
    </source>
</evidence>
<dbReference type="GO" id="GO:0009425">
    <property type="term" value="C:bacterial-type flagellum basal body"/>
    <property type="evidence" value="ECO:0007669"/>
    <property type="project" value="UniProtKB-SubCell"/>
</dbReference>
<dbReference type="GO" id="GO:0071973">
    <property type="term" value="P:bacterial-type flagellum-dependent cell motility"/>
    <property type="evidence" value="ECO:0007669"/>
    <property type="project" value="InterPro"/>
</dbReference>
<comment type="similarity">
    <text evidence="3 11">Belongs to the FliG family.</text>
</comment>
<dbReference type="InterPro" id="IPR032779">
    <property type="entry name" value="FliG_M"/>
</dbReference>
<comment type="function">
    <text evidence="10 11">FliG is one of three proteins (FliG, FliN, FliM) that forms the rotor-mounted switch complex (C ring), located at the base of the basal body. This complex interacts with the CheY and CheZ chemotaxis proteins, in addition to contacting components of the motor that determine the direction of flagellar rotation.</text>
</comment>
<dbReference type="RefSeq" id="WP_149819467.1">
    <property type="nucleotide sequence ID" value="NZ_VUOA01000028.1"/>
</dbReference>
<evidence type="ECO:0000256" key="1">
    <source>
        <dbReference type="ARBA" id="ARBA00004117"/>
    </source>
</evidence>
<evidence type="ECO:0000256" key="10">
    <source>
        <dbReference type="ARBA" id="ARBA00025598"/>
    </source>
</evidence>
<evidence type="ECO:0000256" key="3">
    <source>
        <dbReference type="ARBA" id="ARBA00010299"/>
    </source>
</evidence>
<dbReference type="Pfam" id="PF01706">
    <property type="entry name" value="FliG_C"/>
    <property type="match status" value="1"/>
</dbReference>
<keyword evidence="15" id="KW-0282">Flagellum</keyword>
<evidence type="ECO:0000259" key="14">
    <source>
        <dbReference type="Pfam" id="PF14842"/>
    </source>
</evidence>
<feature type="domain" description="Flagellar motor switch protein FliG C-terminal" evidence="12">
    <location>
        <begin position="227"/>
        <end position="333"/>
    </location>
</feature>
<dbReference type="PIRSF" id="PIRSF003161">
    <property type="entry name" value="FliG"/>
    <property type="match status" value="1"/>
</dbReference>
<keyword evidence="11" id="KW-0997">Cell inner membrane</keyword>
<evidence type="ECO:0000313" key="15">
    <source>
        <dbReference type="EMBL" id="KAA2236292.1"/>
    </source>
</evidence>
<dbReference type="InterPro" id="IPR028263">
    <property type="entry name" value="FliG_N"/>
</dbReference>
<evidence type="ECO:0000256" key="5">
    <source>
        <dbReference type="ARBA" id="ARBA00022475"/>
    </source>
</evidence>
<dbReference type="PRINTS" id="PR00954">
    <property type="entry name" value="FLGMOTORFLIG"/>
</dbReference>
<keyword evidence="8 11" id="KW-0472">Membrane</keyword>
<accession>A0A5B2VCZ6</accession>
<evidence type="ECO:0000259" key="13">
    <source>
        <dbReference type="Pfam" id="PF14841"/>
    </source>
</evidence>
<keyword evidence="5 11" id="KW-1003">Cell membrane</keyword>
<gene>
    <name evidence="15" type="primary">fliG</name>
    <name evidence="15" type="ORF">F0L46_16445</name>
</gene>
<feature type="domain" description="Flagellar motor switch protein FliG N-terminal" evidence="14">
    <location>
        <begin position="15"/>
        <end position="117"/>
    </location>
</feature>
<reference evidence="15 16" key="2">
    <citation type="submission" date="2019-09" db="EMBL/GenBank/DDBJ databases">
        <authorList>
            <person name="Jin C."/>
        </authorList>
    </citation>
    <scope>NUCLEOTIDE SEQUENCE [LARGE SCALE GENOMIC DNA]</scope>
    <source>
        <strain evidence="15 16">BN140002</strain>
    </source>
</reference>
<evidence type="ECO:0000256" key="11">
    <source>
        <dbReference type="PIRNR" id="PIRNR003161"/>
    </source>
</evidence>
<reference evidence="15 16" key="1">
    <citation type="submission" date="2019-09" db="EMBL/GenBank/DDBJ databases">
        <title>Salinarimonas rosea gen. nov., sp. nov., a new member of the a-2 subgroup of the Proteobacteria.</title>
        <authorList>
            <person name="Liu J."/>
        </authorList>
    </citation>
    <scope>NUCLEOTIDE SEQUENCE [LARGE SCALE GENOMIC DNA]</scope>
    <source>
        <strain evidence="15 16">BN140002</strain>
    </source>
</reference>
<evidence type="ECO:0000256" key="7">
    <source>
        <dbReference type="ARBA" id="ARBA00022779"/>
    </source>
</evidence>
<keyword evidence="9 11" id="KW-0975">Bacterial flagellum</keyword>
<evidence type="ECO:0000256" key="2">
    <source>
        <dbReference type="ARBA" id="ARBA00004413"/>
    </source>
</evidence>
<keyword evidence="15" id="KW-0966">Cell projection</keyword>
<comment type="caution">
    <text evidence="15">The sequence shown here is derived from an EMBL/GenBank/DDBJ whole genome shotgun (WGS) entry which is preliminary data.</text>
</comment>
<dbReference type="Pfam" id="PF14841">
    <property type="entry name" value="FliG_M"/>
    <property type="match status" value="1"/>
</dbReference>
<evidence type="ECO:0000256" key="8">
    <source>
        <dbReference type="ARBA" id="ARBA00023136"/>
    </source>
</evidence>
<proteinExistence type="inferred from homology"/>
<comment type="subcellular location">
    <subcellularLocation>
        <location evidence="1 11">Bacterial flagellum basal body</location>
    </subcellularLocation>
    <subcellularLocation>
        <location evidence="11">Cell inner membrane</location>
        <topology evidence="11">Peripheral membrane protein</topology>
        <orientation evidence="11">Cytoplasmic side</orientation>
    </subcellularLocation>
    <subcellularLocation>
        <location evidence="2">Cell membrane</location>
        <topology evidence="2">Peripheral membrane protein</topology>
        <orientation evidence="2">Cytoplasmic side</orientation>
    </subcellularLocation>
</comment>
<dbReference type="Gene3D" id="1.10.220.30">
    <property type="match status" value="3"/>
</dbReference>
<organism evidence="15 16">
    <name type="scientific">Salinarimonas soli</name>
    <dbReference type="NCBI Taxonomy" id="1638099"/>
    <lineage>
        <taxon>Bacteria</taxon>
        <taxon>Pseudomonadati</taxon>
        <taxon>Pseudomonadota</taxon>
        <taxon>Alphaproteobacteria</taxon>
        <taxon>Hyphomicrobiales</taxon>
        <taxon>Salinarimonadaceae</taxon>
        <taxon>Salinarimonas</taxon>
    </lineage>
</organism>
<protein>
    <recommendedName>
        <fullName evidence="4 11">Flagellar motor switch protein FliG</fullName>
    </recommendedName>
</protein>
<dbReference type="InterPro" id="IPR011002">
    <property type="entry name" value="FliG_a-hlx"/>
</dbReference>
<dbReference type="PANTHER" id="PTHR30534">
    <property type="entry name" value="FLAGELLAR MOTOR SWITCH PROTEIN FLIG"/>
    <property type="match status" value="1"/>
</dbReference>
<name>A0A5B2VCZ6_9HYPH</name>
<dbReference type="GO" id="GO:0003774">
    <property type="term" value="F:cytoskeletal motor activity"/>
    <property type="evidence" value="ECO:0007669"/>
    <property type="project" value="InterPro"/>
</dbReference>
<dbReference type="EMBL" id="VUOA01000028">
    <property type="protein sequence ID" value="KAA2236292.1"/>
    <property type="molecule type" value="Genomic_DNA"/>
</dbReference>
<keyword evidence="7 11" id="KW-0283">Flagellar rotation</keyword>
<dbReference type="GO" id="GO:0006935">
    <property type="term" value="P:chemotaxis"/>
    <property type="evidence" value="ECO:0007669"/>
    <property type="project" value="UniProtKB-KW"/>
</dbReference>
<dbReference type="PANTHER" id="PTHR30534:SF0">
    <property type="entry name" value="FLAGELLAR MOTOR SWITCH PROTEIN FLIG"/>
    <property type="match status" value="1"/>
</dbReference>
<dbReference type="AlphaFoldDB" id="A0A5B2VCZ6"/>
<dbReference type="OrthoDB" id="9780302at2"/>
<dbReference type="InterPro" id="IPR000090">
    <property type="entry name" value="Flg_Motor_Flig"/>
</dbReference>
<dbReference type="GO" id="GO:0005886">
    <property type="term" value="C:plasma membrane"/>
    <property type="evidence" value="ECO:0007669"/>
    <property type="project" value="UniProtKB-SubCell"/>
</dbReference>
<dbReference type="Pfam" id="PF14842">
    <property type="entry name" value="FliG_N"/>
    <property type="match status" value="1"/>
</dbReference>
<evidence type="ECO:0000313" key="16">
    <source>
        <dbReference type="Proteomes" id="UP000323142"/>
    </source>
</evidence>
<evidence type="ECO:0000259" key="12">
    <source>
        <dbReference type="Pfam" id="PF01706"/>
    </source>
</evidence>
<feature type="domain" description="Flagellar motor switch protein FliG middle" evidence="13">
    <location>
        <begin position="126"/>
        <end position="198"/>
    </location>
</feature>